<reference evidence="1" key="1">
    <citation type="submission" date="2014-12" db="EMBL/GenBank/DDBJ databases">
        <title>Insight into the proteome of Arion vulgaris.</title>
        <authorList>
            <person name="Aradska J."/>
            <person name="Bulat T."/>
            <person name="Smidak R."/>
            <person name="Sarate P."/>
            <person name="Gangsoo J."/>
            <person name="Sialana F."/>
            <person name="Bilban M."/>
            <person name="Lubec G."/>
        </authorList>
    </citation>
    <scope>NUCLEOTIDE SEQUENCE</scope>
    <source>
        <tissue evidence="1">Skin</tissue>
    </source>
</reference>
<sequence>MHAYIRVVGNLKICDLKSHPKKIMCIKYAYNTFCENVSLHKDTQFEERKKDVATGSLFPQLRYNS</sequence>
<proteinExistence type="predicted"/>
<accession>A0A0B7B8A6</accession>
<organism evidence="1">
    <name type="scientific">Arion vulgaris</name>
    <dbReference type="NCBI Taxonomy" id="1028688"/>
    <lineage>
        <taxon>Eukaryota</taxon>
        <taxon>Metazoa</taxon>
        <taxon>Spiralia</taxon>
        <taxon>Lophotrochozoa</taxon>
        <taxon>Mollusca</taxon>
        <taxon>Gastropoda</taxon>
        <taxon>Heterobranchia</taxon>
        <taxon>Euthyneura</taxon>
        <taxon>Panpulmonata</taxon>
        <taxon>Eupulmonata</taxon>
        <taxon>Stylommatophora</taxon>
        <taxon>Helicina</taxon>
        <taxon>Arionoidea</taxon>
        <taxon>Arionidae</taxon>
        <taxon>Arion</taxon>
    </lineage>
</organism>
<name>A0A0B7B8A6_9EUPU</name>
<dbReference type="AlphaFoldDB" id="A0A0B7B8A6"/>
<gene>
    <name evidence="1" type="primary">ORF169800</name>
</gene>
<dbReference type="EMBL" id="HACG01042388">
    <property type="protein sequence ID" value="CEK89253.1"/>
    <property type="molecule type" value="Transcribed_RNA"/>
</dbReference>
<evidence type="ECO:0000313" key="1">
    <source>
        <dbReference type="EMBL" id="CEK89253.1"/>
    </source>
</evidence>
<protein>
    <submittedName>
        <fullName evidence="1">Uncharacterized protein</fullName>
    </submittedName>
</protein>